<name>A0A9D2KCJ2_9BACT</name>
<proteinExistence type="predicted"/>
<reference evidence="1" key="1">
    <citation type="journal article" date="2021" name="PeerJ">
        <title>Extensive microbial diversity within the chicken gut microbiome revealed by metagenomics and culture.</title>
        <authorList>
            <person name="Gilroy R."/>
            <person name="Ravi A."/>
            <person name="Getino M."/>
            <person name="Pursley I."/>
            <person name="Horton D.L."/>
            <person name="Alikhan N.F."/>
            <person name="Baker D."/>
            <person name="Gharbi K."/>
            <person name="Hall N."/>
            <person name="Watson M."/>
            <person name="Adriaenssens E.M."/>
            <person name="Foster-Nyarko E."/>
            <person name="Jarju S."/>
            <person name="Secka A."/>
            <person name="Antonio M."/>
            <person name="Oren A."/>
            <person name="Chaudhuri R.R."/>
            <person name="La Ragione R."/>
            <person name="Hildebrand F."/>
            <person name="Pallen M.J."/>
        </authorList>
    </citation>
    <scope>NUCLEOTIDE SEQUENCE</scope>
    <source>
        <strain evidence="1">ChiW4-1371</strain>
    </source>
</reference>
<dbReference type="AlphaFoldDB" id="A0A9D2KCJ2"/>
<comment type="caution">
    <text evidence="1">The sequence shown here is derived from an EMBL/GenBank/DDBJ whole genome shotgun (WGS) entry which is preliminary data.</text>
</comment>
<reference evidence="1" key="2">
    <citation type="submission" date="2021-04" db="EMBL/GenBank/DDBJ databases">
        <authorList>
            <person name="Gilroy R."/>
        </authorList>
    </citation>
    <scope>NUCLEOTIDE SEQUENCE</scope>
    <source>
        <strain evidence="1">ChiW4-1371</strain>
    </source>
</reference>
<dbReference type="EMBL" id="DXAQ01000122">
    <property type="protein sequence ID" value="HIZ89887.1"/>
    <property type="molecule type" value="Genomic_DNA"/>
</dbReference>
<gene>
    <name evidence="1" type="ORF">H9804_08065</name>
</gene>
<accession>A0A9D2KCJ2</accession>
<sequence length="369" mass="42424">MLQKIKKYIIVDKILYRNKMKNVIKITTIILIMLFAFESYAYNVVATGKATIKNMRLRDAYYSAMNNAKLASIRWYYKENQITDVEVNEDYLKFIKSYSILEQNIEDNKTVSVKLKIDLDDTALKDARLLLNQYADSVVYLYRGIDDNILPAKQIQTTINNTLSAKQFSLADQALFLGKLDDINDESKITKAFNGINSTSLIIFDFRVIESIEEYKNPDNKCEVETTVSIYNKKNDTKTIQIVTGNDNSNITKCINNAIKQAAADTVAYVRDNIIQLPETAAKLYKYNIDFNNANNLVLTKNIIDTLSQRGLIKSYKTISYSQKNVVFEVDTYFSTEDLGRKIQELKFAKQPTKIEFNDKKLILDFSVE</sequence>
<organism evidence="1 2">
    <name type="scientific">Candidatus Mucispirillum faecigallinarum</name>
    <dbReference type="NCBI Taxonomy" id="2838699"/>
    <lineage>
        <taxon>Bacteria</taxon>
        <taxon>Pseudomonadati</taxon>
        <taxon>Deferribacterota</taxon>
        <taxon>Deferribacteres</taxon>
        <taxon>Deferribacterales</taxon>
        <taxon>Mucispirillaceae</taxon>
        <taxon>Mucispirillum</taxon>
    </lineage>
</organism>
<evidence type="ECO:0000313" key="2">
    <source>
        <dbReference type="Proteomes" id="UP000824176"/>
    </source>
</evidence>
<dbReference type="Proteomes" id="UP000824176">
    <property type="component" value="Unassembled WGS sequence"/>
</dbReference>
<protein>
    <submittedName>
        <fullName evidence="1">Uncharacterized protein</fullName>
    </submittedName>
</protein>
<evidence type="ECO:0000313" key="1">
    <source>
        <dbReference type="EMBL" id="HIZ89887.1"/>
    </source>
</evidence>